<proteinExistence type="predicted"/>
<comment type="caution">
    <text evidence="2">The sequence shown here is derived from an EMBL/GenBank/DDBJ whole genome shotgun (WGS) entry which is preliminary data.</text>
</comment>
<sequence>SSALHHCLSDILEFLVEIAAVVVGTAVFVGFVLFGFR</sequence>
<evidence type="ECO:0000313" key="2">
    <source>
        <dbReference type="EMBL" id="MCI49859.1"/>
    </source>
</evidence>
<dbReference type="Proteomes" id="UP000265520">
    <property type="component" value="Unassembled WGS sequence"/>
</dbReference>
<reference evidence="2 3" key="1">
    <citation type="journal article" date="2018" name="Front. Plant Sci.">
        <title>Red Clover (Trifolium pratense) and Zigzag Clover (T. medium) - A Picture of Genomic Similarities and Differences.</title>
        <authorList>
            <person name="Dluhosova J."/>
            <person name="Istvanek J."/>
            <person name="Nedelnik J."/>
            <person name="Repkova J."/>
        </authorList>
    </citation>
    <scope>NUCLEOTIDE SEQUENCE [LARGE SCALE GENOMIC DNA]</scope>
    <source>
        <strain evidence="3">cv. 10/8</strain>
        <tissue evidence="2">Leaf</tissue>
    </source>
</reference>
<protein>
    <submittedName>
        <fullName evidence="2">Uncharacterized protein</fullName>
    </submittedName>
</protein>
<evidence type="ECO:0000313" key="3">
    <source>
        <dbReference type="Proteomes" id="UP000265520"/>
    </source>
</evidence>
<dbReference type="EMBL" id="LXQA010407755">
    <property type="protein sequence ID" value="MCI49859.1"/>
    <property type="molecule type" value="Genomic_DNA"/>
</dbReference>
<keyword evidence="1" id="KW-0812">Transmembrane</keyword>
<feature type="non-terminal residue" evidence="2">
    <location>
        <position position="1"/>
    </location>
</feature>
<accession>A0A392SMG1</accession>
<organism evidence="2 3">
    <name type="scientific">Trifolium medium</name>
    <dbReference type="NCBI Taxonomy" id="97028"/>
    <lineage>
        <taxon>Eukaryota</taxon>
        <taxon>Viridiplantae</taxon>
        <taxon>Streptophyta</taxon>
        <taxon>Embryophyta</taxon>
        <taxon>Tracheophyta</taxon>
        <taxon>Spermatophyta</taxon>
        <taxon>Magnoliopsida</taxon>
        <taxon>eudicotyledons</taxon>
        <taxon>Gunneridae</taxon>
        <taxon>Pentapetalae</taxon>
        <taxon>rosids</taxon>
        <taxon>fabids</taxon>
        <taxon>Fabales</taxon>
        <taxon>Fabaceae</taxon>
        <taxon>Papilionoideae</taxon>
        <taxon>50 kb inversion clade</taxon>
        <taxon>NPAAA clade</taxon>
        <taxon>Hologalegina</taxon>
        <taxon>IRL clade</taxon>
        <taxon>Trifolieae</taxon>
        <taxon>Trifolium</taxon>
    </lineage>
</organism>
<keyword evidence="3" id="KW-1185">Reference proteome</keyword>
<dbReference type="AlphaFoldDB" id="A0A392SMG1"/>
<evidence type="ECO:0000256" key="1">
    <source>
        <dbReference type="SAM" id="Phobius"/>
    </source>
</evidence>
<name>A0A392SMG1_9FABA</name>
<feature type="transmembrane region" description="Helical" evidence="1">
    <location>
        <begin position="14"/>
        <end position="36"/>
    </location>
</feature>
<keyword evidence="1" id="KW-0472">Membrane</keyword>
<keyword evidence="1" id="KW-1133">Transmembrane helix</keyword>